<dbReference type="Gene3D" id="2.60.120.1440">
    <property type="match status" value="1"/>
</dbReference>
<gene>
    <name evidence="4" type="ORF">J2W40_003967</name>
</gene>
<evidence type="ECO:0000259" key="3">
    <source>
        <dbReference type="Pfam" id="PF16220"/>
    </source>
</evidence>
<proteinExistence type="predicted"/>
<evidence type="ECO:0000313" key="5">
    <source>
        <dbReference type="Proteomes" id="UP001267638"/>
    </source>
</evidence>
<protein>
    <submittedName>
        <fullName evidence="4">Transmembrane sensor</fullName>
    </submittedName>
</protein>
<dbReference type="InterPro" id="IPR032623">
    <property type="entry name" value="FecR_N"/>
</dbReference>
<dbReference type="Gene3D" id="3.55.50.30">
    <property type="match status" value="1"/>
</dbReference>
<keyword evidence="1 4" id="KW-0812">Transmembrane</keyword>
<feature type="domain" description="FecR N-terminal" evidence="3">
    <location>
        <begin position="15"/>
        <end position="55"/>
    </location>
</feature>
<dbReference type="RefSeq" id="WP_310227646.1">
    <property type="nucleotide sequence ID" value="NZ_JAVDWV010000029.1"/>
</dbReference>
<evidence type="ECO:0000256" key="1">
    <source>
        <dbReference type="SAM" id="Phobius"/>
    </source>
</evidence>
<reference evidence="4 5" key="1">
    <citation type="submission" date="2023-07" db="EMBL/GenBank/DDBJ databases">
        <title>Sorghum-associated microbial communities from plants grown in Nebraska, USA.</title>
        <authorList>
            <person name="Schachtman D."/>
        </authorList>
    </citation>
    <scope>NUCLEOTIDE SEQUENCE [LARGE SCALE GENOMIC DNA]</scope>
    <source>
        <strain evidence="4 5">4256</strain>
    </source>
</reference>
<dbReference type="PANTHER" id="PTHR30273:SF2">
    <property type="entry name" value="PROTEIN FECR"/>
    <property type="match status" value="1"/>
</dbReference>
<name>A0ABU1X753_SPHXE</name>
<dbReference type="Pfam" id="PF16220">
    <property type="entry name" value="DUF4880"/>
    <property type="match status" value="1"/>
</dbReference>
<organism evidence="4 5">
    <name type="scientific">Sphingobium xenophagum</name>
    <dbReference type="NCBI Taxonomy" id="121428"/>
    <lineage>
        <taxon>Bacteria</taxon>
        <taxon>Pseudomonadati</taxon>
        <taxon>Pseudomonadota</taxon>
        <taxon>Alphaproteobacteria</taxon>
        <taxon>Sphingomonadales</taxon>
        <taxon>Sphingomonadaceae</taxon>
        <taxon>Sphingobium</taxon>
    </lineage>
</organism>
<dbReference type="PANTHER" id="PTHR30273">
    <property type="entry name" value="PERIPLASMIC SIGNAL SENSOR AND SIGMA FACTOR ACTIVATOR FECR-RELATED"/>
    <property type="match status" value="1"/>
</dbReference>
<keyword evidence="1" id="KW-0472">Membrane</keyword>
<feature type="transmembrane region" description="Helical" evidence="1">
    <location>
        <begin position="86"/>
        <end position="106"/>
    </location>
</feature>
<evidence type="ECO:0000313" key="4">
    <source>
        <dbReference type="EMBL" id="MDR7157119.1"/>
    </source>
</evidence>
<comment type="caution">
    <text evidence="4">The sequence shown here is derived from an EMBL/GenBank/DDBJ whole genome shotgun (WGS) entry which is preliminary data.</text>
</comment>
<accession>A0ABU1X753</accession>
<dbReference type="Proteomes" id="UP001267638">
    <property type="component" value="Unassembled WGS sequence"/>
</dbReference>
<dbReference type="Pfam" id="PF04773">
    <property type="entry name" value="FecR"/>
    <property type="match status" value="1"/>
</dbReference>
<dbReference type="PIRSF" id="PIRSF018266">
    <property type="entry name" value="FecR"/>
    <property type="match status" value="1"/>
</dbReference>
<dbReference type="EMBL" id="JAVDWV010000029">
    <property type="protein sequence ID" value="MDR7157119.1"/>
    <property type="molecule type" value="Genomic_DNA"/>
</dbReference>
<keyword evidence="5" id="KW-1185">Reference proteome</keyword>
<feature type="domain" description="FecR protein" evidence="2">
    <location>
        <begin position="122"/>
        <end position="212"/>
    </location>
</feature>
<dbReference type="InterPro" id="IPR006860">
    <property type="entry name" value="FecR"/>
</dbReference>
<keyword evidence="1" id="KW-1133">Transmembrane helix</keyword>
<sequence length="337" mass="36098">MTDPKRPSIPRSVHDAAGAWLARRQAGADPDGERAFLAWLNADPRHRTAYDEATRAWRDSGLLADSKVGRSRKLVRAPFLMRRSTHVGAMSLGVAAILGVGTLAMVRHDGPFDLVSSADAATYRTIVGEIRIVRLEDGSTLTLDTSTLVRVRFTDDRRRLELAQGRARFGVAKDGRPFSVAVSGGEIMARQTVFDVSVVGAEPIVSAIEGDVALQKVGRNGSVATQLLAAGEESSMGAHAAPRARSLADARWVSGMVALDKTPLGSAIAALNRYNHRQVQLGDPALARLSVTGAFRAQNPQQFAQAIATMFGLAVDASHPDRLILQPSRKKSPAARK</sequence>
<dbReference type="InterPro" id="IPR012373">
    <property type="entry name" value="Ferrdict_sens_TM"/>
</dbReference>
<evidence type="ECO:0000259" key="2">
    <source>
        <dbReference type="Pfam" id="PF04773"/>
    </source>
</evidence>